<dbReference type="PANTHER" id="PTHR46268">
    <property type="entry name" value="STRESS RESPONSE PROTEIN NHAX"/>
    <property type="match status" value="1"/>
</dbReference>
<evidence type="ECO:0000313" key="3">
    <source>
        <dbReference type="EMBL" id="MDO1450634.1"/>
    </source>
</evidence>
<dbReference type="EMBL" id="JAUKPO010000033">
    <property type="protein sequence ID" value="MDO1450634.1"/>
    <property type="molecule type" value="Genomic_DNA"/>
</dbReference>
<comment type="similarity">
    <text evidence="1">Belongs to the universal stress protein A family.</text>
</comment>
<dbReference type="Proteomes" id="UP001168528">
    <property type="component" value="Unassembled WGS sequence"/>
</dbReference>
<dbReference type="InterPro" id="IPR006016">
    <property type="entry name" value="UspA"/>
</dbReference>
<reference evidence="3" key="1">
    <citation type="submission" date="2023-07" db="EMBL/GenBank/DDBJ databases">
        <title>The genome sequence of Rhodocytophaga aerolata KACC 12507.</title>
        <authorList>
            <person name="Zhang X."/>
        </authorList>
    </citation>
    <scope>NUCLEOTIDE SEQUENCE</scope>
    <source>
        <strain evidence="3">KACC 12507</strain>
    </source>
</reference>
<organism evidence="3 4">
    <name type="scientific">Rhodocytophaga aerolata</name>
    <dbReference type="NCBI Taxonomy" id="455078"/>
    <lineage>
        <taxon>Bacteria</taxon>
        <taxon>Pseudomonadati</taxon>
        <taxon>Bacteroidota</taxon>
        <taxon>Cytophagia</taxon>
        <taxon>Cytophagales</taxon>
        <taxon>Rhodocytophagaceae</taxon>
        <taxon>Rhodocytophaga</taxon>
    </lineage>
</organism>
<dbReference type="Pfam" id="PF00582">
    <property type="entry name" value="Usp"/>
    <property type="match status" value="2"/>
</dbReference>
<name>A0ABT8RF75_9BACT</name>
<evidence type="ECO:0000259" key="2">
    <source>
        <dbReference type="Pfam" id="PF00582"/>
    </source>
</evidence>
<dbReference type="InterPro" id="IPR014729">
    <property type="entry name" value="Rossmann-like_a/b/a_fold"/>
</dbReference>
<dbReference type="PRINTS" id="PR01438">
    <property type="entry name" value="UNVRSLSTRESS"/>
</dbReference>
<evidence type="ECO:0000256" key="1">
    <source>
        <dbReference type="ARBA" id="ARBA00008791"/>
    </source>
</evidence>
<evidence type="ECO:0000313" key="4">
    <source>
        <dbReference type="Proteomes" id="UP001168528"/>
    </source>
</evidence>
<feature type="domain" description="UspA" evidence="2">
    <location>
        <begin position="1"/>
        <end position="136"/>
    </location>
</feature>
<keyword evidence="4" id="KW-1185">Reference proteome</keyword>
<dbReference type="InterPro" id="IPR006015">
    <property type="entry name" value="Universal_stress_UspA"/>
</dbReference>
<proteinExistence type="inferred from homology"/>
<dbReference type="SUPFAM" id="SSF52402">
    <property type="entry name" value="Adenine nucleotide alpha hydrolases-like"/>
    <property type="match status" value="2"/>
</dbReference>
<dbReference type="PANTHER" id="PTHR46268:SF6">
    <property type="entry name" value="UNIVERSAL STRESS PROTEIN UP12"/>
    <property type="match status" value="1"/>
</dbReference>
<dbReference type="RefSeq" id="WP_302041435.1">
    <property type="nucleotide sequence ID" value="NZ_JAUKPO010000033.1"/>
</dbReference>
<dbReference type="CDD" id="cd00293">
    <property type="entry name" value="USP-like"/>
    <property type="match status" value="2"/>
</dbReference>
<protein>
    <submittedName>
        <fullName evidence="3">Universal stress protein</fullName>
    </submittedName>
</protein>
<gene>
    <name evidence="3" type="ORF">Q0590_30455</name>
</gene>
<accession>A0ABT8RF75</accession>
<dbReference type="Gene3D" id="3.40.50.620">
    <property type="entry name" value="HUPs"/>
    <property type="match status" value="2"/>
</dbReference>
<sequence length="270" mass="29114">MKTILFPTDFSKASVKSAPIAVAFARLLSARIVFLYAVRSFADRDKFIGSAAFEDETQAKQALSNLAEKYSGETPCEYQVRTGVVSDEIAAAAKETGANLIIMSTSGAGEIPDALALLNSTTTDLISKRICPVLALPAGVSLPSIRKIVLAIDREPIDASILTLITELAQQPSAEILLLTVLSEEDIPGDDLLANKNTAIEQVLTRTTYSVHAVRSEDTIESIRKFAADQQADLIAVISRKRGFFNMLFHESVSQKLALHSQVPLLVLPG</sequence>
<feature type="domain" description="UspA" evidence="2">
    <location>
        <begin position="145"/>
        <end position="269"/>
    </location>
</feature>
<comment type="caution">
    <text evidence="3">The sequence shown here is derived from an EMBL/GenBank/DDBJ whole genome shotgun (WGS) entry which is preliminary data.</text>
</comment>